<evidence type="ECO:0000256" key="1">
    <source>
        <dbReference type="ARBA" id="ARBA00004651"/>
    </source>
</evidence>
<dbReference type="InterPro" id="IPR035906">
    <property type="entry name" value="MetI-like_sf"/>
</dbReference>
<protein>
    <submittedName>
        <fullName evidence="9">ABC transporter permease</fullName>
    </submittedName>
</protein>
<sequence length="313" mass="33986">MLRFILTRTAFALPTLLIVAVTVFALMRFVPGDPTTVMLGDLATPENVAAMNKRLGLDQPIPWQFVTWLGNVVRGDFGLSIVSGQAVLPLIVERFRVSATIVLVAVALATLIAVPAGMLAAWRQDRFTDLAVIATSTVFLSIPSFWLGLMLLLVFGLNLGWLPIVGYVPFAENFGSALLYILMPVATLVLVESGPVARMTRASTIEVARLDYITHARAKGLSEPAVMWRHAFKNAFAPTWTLIGLILGSLLANIAVIETVFTIPGIGRLMIDAISARDYPIVQGCMLFVALIYVVVNLIVDLIYPLLDPRVAA</sequence>
<evidence type="ECO:0000259" key="8">
    <source>
        <dbReference type="PROSITE" id="PS50928"/>
    </source>
</evidence>
<evidence type="ECO:0000256" key="5">
    <source>
        <dbReference type="ARBA" id="ARBA00022989"/>
    </source>
</evidence>
<dbReference type="AlphaFoldDB" id="A0AAW9RV45"/>
<keyword evidence="10" id="KW-1185">Reference proteome</keyword>
<dbReference type="Proteomes" id="UP001378188">
    <property type="component" value="Unassembled WGS sequence"/>
</dbReference>
<keyword evidence="3" id="KW-1003">Cell membrane</keyword>
<dbReference type="CDD" id="cd06261">
    <property type="entry name" value="TM_PBP2"/>
    <property type="match status" value="1"/>
</dbReference>
<evidence type="ECO:0000256" key="2">
    <source>
        <dbReference type="ARBA" id="ARBA00022448"/>
    </source>
</evidence>
<comment type="subcellular location">
    <subcellularLocation>
        <location evidence="1 7">Cell membrane</location>
        <topology evidence="1 7">Multi-pass membrane protein</topology>
    </subcellularLocation>
</comment>
<dbReference type="RefSeq" id="WP_340331879.1">
    <property type="nucleotide sequence ID" value="NZ_JAZHOF010000010.1"/>
</dbReference>
<evidence type="ECO:0000256" key="4">
    <source>
        <dbReference type="ARBA" id="ARBA00022692"/>
    </source>
</evidence>
<dbReference type="PANTHER" id="PTHR43163">
    <property type="entry name" value="DIPEPTIDE TRANSPORT SYSTEM PERMEASE PROTEIN DPPB-RELATED"/>
    <property type="match status" value="1"/>
</dbReference>
<keyword evidence="4 7" id="KW-0812">Transmembrane</keyword>
<evidence type="ECO:0000313" key="9">
    <source>
        <dbReference type="EMBL" id="MEJ8574178.1"/>
    </source>
</evidence>
<dbReference type="GO" id="GO:0055085">
    <property type="term" value="P:transmembrane transport"/>
    <property type="evidence" value="ECO:0007669"/>
    <property type="project" value="InterPro"/>
</dbReference>
<feature type="transmembrane region" description="Helical" evidence="7">
    <location>
        <begin position="281"/>
        <end position="307"/>
    </location>
</feature>
<evidence type="ECO:0000256" key="3">
    <source>
        <dbReference type="ARBA" id="ARBA00022475"/>
    </source>
</evidence>
<feature type="transmembrane region" description="Helical" evidence="7">
    <location>
        <begin position="130"/>
        <end position="154"/>
    </location>
</feature>
<dbReference type="GO" id="GO:0005886">
    <property type="term" value="C:plasma membrane"/>
    <property type="evidence" value="ECO:0007669"/>
    <property type="project" value="UniProtKB-SubCell"/>
</dbReference>
<dbReference type="InterPro" id="IPR000515">
    <property type="entry name" value="MetI-like"/>
</dbReference>
<name>A0AAW9RV45_9HYPH</name>
<feature type="domain" description="ABC transmembrane type-1" evidence="8">
    <location>
        <begin position="95"/>
        <end position="304"/>
    </location>
</feature>
<dbReference type="PANTHER" id="PTHR43163:SF6">
    <property type="entry name" value="DIPEPTIDE TRANSPORT SYSTEM PERMEASE PROTEIN DPPB-RELATED"/>
    <property type="match status" value="1"/>
</dbReference>
<evidence type="ECO:0000256" key="6">
    <source>
        <dbReference type="ARBA" id="ARBA00023136"/>
    </source>
</evidence>
<dbReference type="PROSITE" id="PS50928">
    <property type="entry name" value="ABC_TM1"/>
    <property type="match status" value="1"/>
</dbReference>
<dbReference type="Gene3D" id="1.10.3720.10">
    <property type="entry name" value="MetI-like"/>
    <property type="match status" value="1"/>
</dbReference>
<accession>A0AAW9RV45</accession>
<comment type="similarity">
    <text evidence="7">Belongs to the binding-protein-dependent transport system permease family.</text>
</comment>
<feature type="transmembrane region" description="Helical" evidence="7">
    <location>
        <begin position="12"/>
        <end position="30"/>
    </location>
</feature>
<evidence type="ECO:0000313" key="10">
    <source>
        <dbReference type="Proteomes" id="UP001378188"/>
    </source>
</evidence>
<proteinExistence type="inferred from homology"/>
<keyword evidence="5 7" id="KW-1133">Transmembrane helix</keyword>
<organism evidence="9 10">
    <name type="scientific">Microbaculum marinum</name>
    <dbReference type="NCBI Taxonomy" id="1764581"/>
    <lineage>
        <taxon>Bacteria</taxon>
        <taxon>Pseudomonadati</taxon>
        <taxon>Pseudomonadota</taxon>
        <taxon>Alphaproteobacteria</taxon>
        <taxon>Hyphomicrobiales</taxon>
        <taxon>Tepidamorphaceae</taxon>
        <taxon>Microbaculum</taxon>
    </lineage>
</organism>
<gene>
    <name evidence="9" type="ORF">V3328_22030</name>
</gene>
<dbReference type="Pfam" id="PF00528">
    <property type="entry name" value="BPD_transp_1"/>
    <property type="match status" value="1"/>
</dbReference>
<dbReference type="Pfam" id="PF19300">
    <property type="entry name" value="BPD_transp_1_N"/>
    <property type="match status" value="1"/>
</dbReference>
<keyword evidence="2 7" id="KW-0813">Transport</keyword>
<feature type="transmembrane region" description="Helical" evidence="7">
    <location>
        <begin position="239"/>
        <end position="261"/>
    </location>
</feature>
<dbReference type="InterPro" id="IPR045621">
    <property type="entry name" value="BPD_transp_1_N"/>
</dbReference>
<comment type="caution">
    <text evidence="9">The sequence shown here is derived from an EMBL/GenBank/DDBJ whole genome shotgun (WGS) entry which is preliminary data.</text>
</comment>
<feature type="transmembrane region" description="Helical" evidence="7">
    <location>
        <begin position="174"/>
        <end position="191"/>
    </location>
</feature>
<dbReference type="EMBL" id="JAZHOF010000010">
    <property type="protein sequence ID" value="MEJ8574178.1"/>
    <property type="molecule type" value="Genomic_DNA"/>
</dbReference>
<reference evidence="9 10" key="1">
    <citation type="submission" date="2024-02" db="EMBL/GenBank/DDBJ databases">
        <title>Genome analysis and characterization of Microbaculum marinisediminis sp. nov., isolated from marine sediment.</title>
        <authorList>
            <person name="Du Z.-J."/>
            <person name="Ye Y.-Q."/>
            <person name="Zhang Z.-R."/>
            <person name="Yuan S.-M."/>
            <person name="Zhang X.-Y."/>
        </authorList>
    </citation>
    <scope>NUCLEOTIDE SEQUENCE [LARGE SCALE GENOMIC DNA]</scope>
    <source>
        <strain evidence="9 10">SDUM1044001</strain>
    </source>
</reference>
<evidence type="ECO:0000256" key="7">
    <source>
        <dbReference type="RuleBase" id="RU363032"/>
    </source>
</evidence>
<dbReference type="SUPFAM" id="SSF161098">
    <property type="entry name" value="MetI-like"/>
    <property type="match status" value="1"/>
</dbReference>
<feature type="transmembrane region" description="Helical" evidence="7">
    <location>
        <begin position="97"/>
        <end position="118"/>
    </location>
</feature>
<keyword evidence="6 7" id="KW-0472">Membrane</keyword>